<dbReference type="InterPro" id="IPR046184">
    <property type="entry name" value="DUF6212"/>
</dbReference>
<dbReference type="Proteomes" id="UP000182985">
    <property type="component" value="Unassembled WGS sequence"/>
</dbReference>
<keyword evidence="2" id="KW-1185">Reference proteome</keyword>
<evidence type="ECO:0000313" key="1">
    <source>
        <dbReference type="EMBL" id="OIS92102.1"/>
    </source>
</evidence>
<dbReference type="RefSeq" id="WP_071633005.1">
    <property type="nucleotide sequence ID" value="NZ_MOEC01000020.1"/>
</dbReference>
<evidence type="ECO:0000313" key="2">
    <source>
        <dbReference type="Proteomes" id="UP000182985"/>
    </source>
</evidence>
<accession>A0A1J6I2T7</accession>
<reference evidence="1 2" key="1">
    <citation type="submission" date="2016-10" db="EMBL/GenBank/DDBJ databases">
        <title>The Draft Genome Sequence of the Potato Rhizosphere Bacteria Ochrobactrum sp. IPA7.2.</title>
        <authorList>
            <person name="Gogoleva N.E."/>
            <person name="Khlopko Y.A."/>
            <person name="Burygin G.L."/>
            <person name="Plotnikov A.O."/>
        </authorList>
    </citation>
    <scope>NUCLEOTIDE SEQUENCE [LARGE SCALE GENOMIC DNA]</scope>
    <source>
        <strain evidence="1 2">IPA7.2</strain>
    </source>
</reference>
<proteinExistence type="predicted"/>
<comment type="caution">
    <text evidence="1">The sequence shown here is derived from an EMBL/GenBank/DDBJ whole genome shotgun (WGS) entry which is preliminary data.</text>
</comment>
<dbReference type="EMBL" id="MOEC01000020">
    <property type="protein sequence ID" value="OIS92102.1"/>
    <property type="molecule type" value="Genomic_DNA"/>
</dbReference>
<dbReference type="AlphaFoldDB" id="A0A1J6I2T7"/>
<name>A0A1J6I2T7_9HYPH</name>
<protein>
    <submittedName>
        <fullName evidence="1">Uncharacterized protein</fullName>
    </submittedName>
</protein>
<sequence>MIEVAADMLLSLFTGGPKILVLRSERADAENPCPELPVEWIETTAFNGGERFLIGKSSSETRPLDVPPSNVLAIWSPEGDICTAVLETWWAHASGSADLPVILRGDTERLVEAVAIKALHENMRLIHLNQKLLEDLATFRQGLAHHARIPPELEALVNNLRKAPPQLVYETPVDGSSNGTINGALSQPLFVGARGFLGLDLRIEKPGTGTGHLLVILRVPSSELELARWKIPFDETLSGWFALRLGKVLSRMDSTLEVLVLAEGEGVPPQLSTTSSVLMPEFAFHSADRGNPDSQMLEMRIWGGYPGLSYNPPGTVAGSHAKMKIADYLISKAQTTRSLSWAYPYFGYTDGGRFLLRPLKQNPASAARLELPSFPGFSGVSCTARIDDGLCQTKLLVRAALSYPGQKVDDVESGEGALATTDWIELTEPLKEFELKMSLSLPISEPLELHLFSRLPTGGKLDHGKVMFGDFEAILDERAPFSRPPYLPTVQSAS</sequence>
<dbReference type="OrthoDB" id="8116320at2"/>
<dbReference type="Pfam" id="PF19717">
    <property type="entry name" value="DUF6212"/>
    <property type="match status" value="1"/>
</dbReference>
<gene>
    <name evidence="1" type="ORF">BLA27_18540</name>
</gene>
<organism evidence="1 2">
    <name type="scientific">Brucella cytisi</name>
    <dbReference type="NCBI Taxonomy" id="407152"/>
    <lineage>
        <taxon>Bacteria</taxon>
        <taxon>Pseudomonadati</taxon>
        <taxon>Pseudomonadota</taxon>
        <taxon>Alphaproteobacteria</taxon>
        <taxon>Hyphomicrobiales</taxon>
        <taxon>Brucellaceae</taxon>
        <taxon>Brucella/Ochrobactrum group</taxon>
        <taxon>Brucella</taxon>
    </lineage>
</organism>